<dbReference type="EMBL" id="JASPKY010000062">
    <property type="protein sequence ID" value="KAK9744099.1"/>
    <property type="molecule type" value="Genomic_DNA"/>
</dbReference>
<dbReference type="Proteomes" id="UP001458880">
    <property type="component" value="Unassembled WGS sequence"/>
</dbReference>
<dbReference type="AlphaFoldDB" id="A0AAW1ME48"/>
<name>A0AAW1ME48_POPJA</name>
<evidence type="ECO:0008006" key="3">
    <source>
        <dbReference type="Google" id="ProtNLM"/>
    </source>
</evidence>
<protein>
    <recommendedName>
        <fullName evidence="3">Reverse transcriptase</fullName>
    </recommendedName>
</protein>
<comment type="caution">
    <text evidence="1">The sequence shown here is derived from an EMBL/GenBank/DDBJ whole genome shotgun (WGS) entry which is preliminary data.</text>
</comment>
<accession>A0AAW1ME48</accession>
<reference evidence="1 2" key="1">
    <citation type="journal article" date="2024" name="BMC Genomics">
        <title>De novo assembly and annotation of Popillia japonica's genome with initial clues to its potential as an invasive pest.</title>
        <authorList>
            <person name="Cucini C."/>
            <person name="Boschi S."/>
            <person name="Funari R."/>
            <person name="Cardaioli E."/>
            <person name="Iannotti N."/>
            <person name="Marturano G."/>
            <person name="Paoli F."/>
            <person name="Bruttini M."/>
            <person name="Carapelli A."/>
            <person name="Frati F."/>
            <person name="Nardi F."/>
        </authorList>
    </citation>
    <scope>NUCLEOTIDE SEQUENCE [LARGE SCALE GENOMIC DNA]</scope>
    <source>
        <strain evidence="1">DMR45628</strain>
    </source>
</reference>
<organism evidence="1 2">
    <name type="scientific">Popillia japonica</name>
    <name type="common">Japanese beetle</name>
    <dbReference type="NCBI Taxonomy" id="7064"/>
    <lineage>
        <taxon>Eukaryota</taxon>
        <taxon>Metazoa</taxon>
        <taxon>Ecdysozoa</taxon>
        <taxon>Arthropoda</taxon>
        <taxon>Hexapoda</taxon>
        <taxon>Insecta</taxon>
        <taxon>Pterygota</taxon>
        <taxon>Neoptera</taxon>
        <taxon>Endopterygota</taxon>
        <taxon>Coleoptera</taxon>
        <taxon>Polyphaga</taxon>
        <taxon>Scarabaeiformia</taxon>
        <taxon>Scarabaeidae</taxon>
        <taxon>Rutelinae</taxon>
        <taxon>Popillia</taxon>
    </lineage>
</organism>
<evidence type="ECO:0000313" key="2">
    <source>
        <dbReference type="Proteomes" id="UP001458880"/>
    </source>
</evidence>
<sequence length="149" mass="17122">MNWKTIFKDTTGKVIADKFVSHFCEPIRDALCCNNQLFDDYMTTRGRITSNTQVQSFCLPDVTSQEVDDIIRQLDVKKATGADGVMTSDVIGKKFSHLINYAIKRLINLSVQSSYFPEDLNLRPLRLFLREAQKYTQQLPTHFRTSHNG</sequence>
<evidence type="ECO:0000313" key="1">
    <source>
        <dbReference type="EMBL" id="KAK9744099.1"/>
    </source>
</evidence>
<proteinExistence type="predicted"/>
<keyword evidence="2" id="KW-1185">Reference proteome</keyword>
<gene>
    <name evidence="1" type="ORF">QE152_g8051</name>
</gene>